<dbReference type="Pfam" id="PF00630">
    <property type="entry name" value="Filamin"/>
    <property type="match status" value="1"/>
</dbReference>
<gene>
    <name evidence="13" type="ORF">GDO81_027686</name>
</gene>
<evidence type="ECO:0000259" key="12">
    <source>
        <dbReference type="PROSITE" id="PS50119"/>
    </source>
</evidence>
<keyword evidence="5" id="KW-0677">Repeat</keyword>
<feature type="repeat" description="Filamin" evidence="10">
    <location>
        <begin position="359"/>
        <end position="461"/>
    </location>
</feature>
<keyword evidence="8" id="KW-0862">Zinc</keyword>
<reference evidence="13" key="1">
    <citation type="thesis" date="2020" institute="ProQuest LLC" country="789 East Eisenhower Parkway, Ann Arbor, MI, USA">
        <title>Comparative Genomics and Chromosome Evolution.</title>
        <authorList>
            <person name="Mudd A.B."/>
        </authorList>
    </citation>
    <scope>NUCLEOTIDE SEQUENCE</scope>
    <source>
        <strain evidence="13">237g6f4</strain>
        <tissue evidence="13">Blood</tissue>
    </source>
</reference>
<evidence type="ECO:0000313" key="14">
    <source>
        <dbReference type="Proteomes" id="UP000824782"/>
    </source>
</evidence>
<dbReference type="SUPFAM" id="SSF57845">
    <property type="entry name" value="B-box zinc-binding domain"/>
    <property type="match status" value="1"/>
</dbReference>
<evidence type="ECO:0000256" key="7">
    <source>
        <dbReference type="ARBA" id="ARBA00022786"/>
    </source>
</evidence>
<comment type="caution">
    <text evidence="13">The sequence shown here is derived from an EMBL/GenBank/DDBJ whole genome shotgun (WGS) entry which is preliminary data.</text>
</comment>
<name>A0AAV6YZ09_ENGPU</name>
<dbReference type="InterPro" id="IPR027370">
    <property type="entry name" value="Znf-RING_euk"/>
</dbReference>
<dbReference type="PANTHER" id="PTHR25462:SF291">
    <property type="entry name" value="E3 UBIQUITIN-PROTEIN LIGASE TRIM45"/>
    <property type="match status" value="1"/>
</dbReference>
<organism evidence="13 14">
    <name type="scientific">Engystomops pustulosus</name>
    <name type="common">Tungara frog</name>
    <name type="synonym">Physalaemus pustulosus</name>
    <dbReference type="NCBI Taxonomy" id="76066"/>
    <lineage>
        <taxon>Eukaryota</taxon>
        <taxon>Metazoa</taxon>
        <taxon>Chordata</taxon>
        <taxon>Craniata</taxon>
        <taxon>Vertebrata</taxon>
        <taxon>Euteleostomi</taxon>
        <taxon>Amphibia</taxon>
        <taxon>Batrachia</taxon>
        <taxon>Anura</taxon>
        <taxon>Neobatrachia</taxon>
        <taxon>Hyloidea</taxon>
        <taxon>Leptodactylidae</taxon>
        <taxon>Leiuperinae</taxon>
        <taxon>Engystomops</taxon>
    </lineage>
</organism>
<evidence type="ECO:0000256" key="5">
    <source>
        <dbReference type="ARBA" id="ARBA00022737"/>
    </source>
</evidence>
<dbReference type="InterPro" id="IPR013083">
    <property type="entry name" value="Znf_RING/FYVE/PHD"/>
</dbReference>
<evidence type="ECO:0000256" key="10">
    <source>
        <dbReference type="PROSITE-ProRule" id="PRU00087"/>
    </source>
</evidence>
<dbReference type="SUPFAM" id="SSF81296">
    <property type="entry name" value="E set domains"/>
    <property type="match status" value="1"/>
</dbReference>
<evidence type="ECO:0000256" key="2">
    <source>
        <dbReference type="ARBA" id="ARBA00008518"/>
    </source>
</evidence>
<dbReference type="Pfam" id="PF00643">
    <property type="entry name" value="zf-B_box"/>
    <property type="match status" value="1"/>
</dbReference>
<evidence type="ECO:0000256" key="9">
    <source>
        <dbReference type="PROSITE-ProRule" id="PRU00024"/>
    </source>
</evidence>
<dbReference type="Gene3D" id="3.30.40.10">
    <property type="entry name" value="Zinc/RING finger domain, C3HC4 (zinc finger)"/>
    <property type="match status" value="1"/>
</dbReference>
<dbReference type="Gene3D" id="3.30.160.60">
    <property type="entry name" value="Classic Zinc Finger"/>
    <property type="match status" value="1"/>
</dbReference>
<dbReference type="Proteomes" id="UP000824782">
    <property type="component" value="Unassembled WGS sequence"/>
</dbReference>
<feature type="domain" description="B box-type" evidence="12">
    <location>
        <begin position="152"/>
        <end position="193"/>
    </location>
</feature>
<protein>
    <recommendedName>
        <fullName evidence="3">RING-type E3 ubiquitin transferase</fullName>
        <ecNumber evidence="3">2.3.2.27</ecNumber>
    </recommendedName>
</protein>
<evidence type="ECO:0000256" key="8">
    <source>
        <dbReference type="ARBA" id="ARBA00022833"/>
    </source>
</evidence>
<dbReference type="InterPro" id="IPR001841">
    <property type="entry name" value="Znf_RING"/>
</dbReference>
<dbReference type="InterPro" id="IPR001298">
    <property type="entry name" value="Filamin/ABP280_rpt"/>
</dbReference>
<dbReference type="Pfam" id="PF13445">
    <property type="entry name" value="zf-RING_UBOX"/>
    <property type="match status" value="1"/>
</dbReference>
<dbReference type="Gene3D" id="4.10.830.40">
    <property type="match status" value="1"/>
</dbReference>
<dbReference type="PROSITE" id="PS50089">
    <property type="entry name" value="ZF_RING_2"/>
    <property type="match status" value="1"/>
</dbReference>
<dbReference type="InterPro" id="IPR017868">
    <property type="entry name" value="Filamin/ABP280_repeat-like"/>
</dbReference>
<evidence type="ECO:0000256" key="4">
    <source>
        <dbReference type="ARBA" id="ARBA00022723"/>
    </source>
</evidence>
<evidence type="ECO:0000256" key="1">
    <source>
        <dbReference type="ARBA" id="ARBA00000900"/>
    </source>
</evidence>
<dbReference type="InterPro" id="IPR014756">
    <property type="entry name" value="Ig_E-set"/>
</dbReference>
<dbReference type="SUPFAM" id="SSF57850">
    <property type="entry name" value="RING/U-box"/>
    <property type="match status" value="1"/>
</dbReference>
<proteinExistence type="inferred from homology"/>
<comment type="similarity">
    <text evidence="2">Belongs to the TRIM/RBCC family.</text>
</comment>
<keyword evidence="14" id="KW-1185">Reference proteome</keyword>
<dbReference type="PROSITE" id="PS50119">
    <property type="entry name" value="ZF_BBOX"/>
    <property type="match status" value="2"/>
</dbReference>
<evidence type="ECO:0000256" key="3">
    <source>
        <dbReference type="ARBA" id="ARBA00012483"/>
    </source>
</evidence>
<evidence type="ECO:0000313" key="13">
    <source>
        <dbReference type="EMBL" id="KAG8542021.1"/>
    </source>
</evidence>
<dbReference type="PROSITE" id="PS50194">
    <property type="entry name" value="FILAMIN_REPEAT"/>
    <property type="match status" value="1"/>
</dbReference>
<feature type="domain" description="RING-type" evidence="11">
    <location>
        <begin position="19"/>
        <end position="64"/>
    </location>
</feature>
<dbReference type="GO" id="GO:0061630">
    <property type="term" value="F:ubiquitin protein ligase activity"/>
    <property type="evidence" value="ECO:0007669"/>
    <property type="project" value="UniProtKB-EC"/>
</dbReference>
<dbReference type="SMART" id="SM00336">
    <property type="entry name" value="BBOX"/>
    <property type="match status" value="2"/>
</dbReference>
<evidence type="ECO:0000256" key="6">
    <source>
        <dbReference type="ARBA" id="ARBA00022771"/>
    </source>
</evidence>
<keyword evidence="7" id="KW-0833">Ubl conjugation pathway</keyword>
<dbReference type="SMART" id="SM00184">
    <property type="entry name" value="RING"/>
    <property type="match status" value="1"/>
</dbReference>
<sequence>MAQSGRLEDASAVLGQSHCPQCGDLFSDPRVLPCLHTLCMRCLQDLEPFSAQERGQSALCPVCDSEVSLPLGGVTDLLPDLLAQNQVLLERLRCGGGHVPCDLCGDGKGEWRCLDCKVTVCEFCCQAHRRQKRTAEHSLLPIQDLPPGSSLSPLPVCSLHALEELRLFCESCSLPSCRDCALVKHLGHEIRPVPEVAGRHRAELQGALAKSEPQLEVLEAALHRVQEAEDDLTRSAEVLRQDVEAFTEGYMRAVQKHRLRLLQDIEEEVLRKDQALTLQRARLRQHLTDLRTSTTFTRGLLERGPDLQIVQAKTLVVSRLKELKQGDYIQQVQTEGIVFNPKEEAGLCQGYQVYGAVQRGCADPERCQVRGQGLQSVYQGRLCSFTLSCSTKSGERLEKMGATPKITILQKESGRSLQASIQDKEDGTYQISYTPVEAGHLSISVCIRGRHIRGSPFSVAVRGTWRQHRGIYHCCTFCSSGGQKDARCGCGGRMPGRCPTPEEDSVYRASSESHCHRPTGGFQGCGHGHKGHPGQSHWSCCGSTAETSECSGVKDSAPRHLLRTVAL</sequence>
<dbReference type="GO" id="GO:0005654">
    <property type="term" value="C:nucleoplasm"/>
    <property type="evidence" value="ECO:0007669"/>
    <property type="project" value="TreeGrafter"/>
</dbReference>
<dbReference type="PROSITE" id="PS00518">
    <property type="entry name" value="ZF_RING_1"/>
    <property type="match status" value="1"/>
</dbReference>
<evidence type="ECO:0000259" key="11">
    <source>
        <dbReference type="PROSITE" id="PS50089"/>
    </source>
</evidence>
<dbReference type="GO" id="GO:0008270">
    <property type="term" value="F:zinc ion binding"/>
    <property type="evidence" value="ECO:0007669"/>
    <property type="project" value="UniProtKB-KW"/>
</dbReference>
<dbReference type="EC" id="2.3.2.27" evidence="3"/>
<dbReference type="AlphaFoldDB" id="A0AAV6YZ09"/>
<dbReference type="SMART" id="SM00557">
    <property type="entry name" value="IG_FLMN"/>
    <property type="match status" value="1"/>
</dbReference>
<dbReference type="InterPro" id="IPR003649">
    <property type="entry name" value="Bbox_C"/>
</dbReference>
<dbReference type="EMBL" id="WNYA01005915">
    <property type="protein sequence ID" value="KAG8542021.1"/>
    <property type="molecule type" value="Genomic_DNA"/>
</dbReference>
<feature type="domain" description="B box-type" evidence="12">
    <location>
        <begin position="96"/>
        <end position="142"/>
    </location>
</feature>
<dbReference type="InterPro" id="IPR017907">
    <property type="entry name" value="Znf_RING_CS"/>
</dbReference>
<dbReference type="Gene3D" id="2.60.40.10">
    <property type="entry name" value="Immunoglobulins"/>
    <property type="match status" value="1"/>
</dbReference>
<keyword evidence="4" id="KW-0479">Metal-binding</keyword>
<dbReference type="InterPro" id="IPR047153">
    <property type="entry name" value="TRIM45/56/19-like"/>
</dbReference>
<keyword evidence="6 9" id="KW-0863">Zinc-finger</keyword>
<dbReference type="InterPro" id="IPR013783">
    <property type="entry name" value="Ig-like_fold"/>
</dbReference>
<accession>A0AAV6YZ09</accession>
<dbReference type="InterPro" id="IPR000315">
    <property type="entry name" value="Znf_B-box"/>
</dbReference>
<dbReference type="PANTHER" id="PTHR25462">
    <property type="entry name" value="BONUS, ISOFORM C-RELATED"/>
    <property type="match status" value="1"/>
</dbReference>
<comment type="catalytic activity">
    <reaction evidence="1">
        <text>S-ubiquitinyl-[E2 ubiquitin-conjugating enzyme]-L-cysteine + [acceptor protein]-L-lysine = [E2 ubiquitin-conjugating enzyme]-L-cysteine + N(6)-ubiquitinyl-[acceptor protein]-L-lysine.</text>
        <dbReference type="EC" id="2.3.2.27"/>
    </reaction>
</comment>
<dbReference type="SMART" id="SM00502">
    <property type="entry name" value="BBC"/>
    <property type="match status" value="1"/>
</dbReference>